<dbReference type="InterPro" id="IPR002716">
    <property type="entry name" value="PIN_dom"/>
</dbReference>
<keyword evidence="2" id="KW-0479">Metal-binding</keyword>
<dbReference type="PANTHER" id="PTHR36173">
    <property type="entry name" value="RIBONUCLEASE VAPC16-RELATED"/>
    <property type="match status" value="1"/>
</dbReference>
<evidence type="ECO:0000256" key="2">
    <source>
        <dbReference type="ARBA" id="ARBA00022723"/>
    </source>
</evidence>
<dbReference type="GO" id="GO:0016787">
    <property type="term" value="F:hydrolase activity"/>
    <property type="evidence" value="ECO:0007669"/>
    <property type="project" value="UniProtKB-KW"/>
</dbReference>
<keyword evidence="7" id="KW-1185">Reference proteome</keyword>
<reference evidence="6 7" key="1">
    <citation type="submission" date="2019-09" db="EMBL/GenBank/DDBJ databases">
        <authorList>
            <person name="Liu P."/>
        </authorList>
    </citation>
    <scope>NUCLEOTIDE SEQUENCE [LARGE SCALE GENOMIC DNA]</scope>
    <source>
        <strain evidence="6 7">TRM68085</strain>
    </source>
</reference>
<dbReference type="SUPFAM" id="SSF88723">
    <property type="entry name" value="PIN domain-like"/>
    <property type="match status" value="1"/>
</dbReference>
<dbReference type="InterPro" id="IPR041705">
    <property type="entry name" value="PIN_Sll0205"/>
</dbReference>
<dbReference type="RefSeq" id="WP_151508638.1">
    <property type="nucleotide sequence ID" value="NZ_JBMVCA010000001.1"/>
</dbReference>
<evidence type="ECO:0000256" key="4">
    <source>
        <dbReference type="ARBA" id="ARBA00022842"/>
    </source>
</evidence>
<dbReference type="CDD" id="cd09872">
    <property type="entry name" value="PIN_Sll0205-like"/>
    <property type="match status" value="1"/>
</dbReference>
<evidence type="ECO:0000313" key="7">
    <source>
        <dbReference type="Proteomes" id="UP000326907"/>
    </source>
</evidence>
<gene>
    <name evidence="6" type="ORF">F5983_01555</name>
</gene>
<dbReference type="InterPro" id="IPR052919">
    <property type="entry name" value="TA_system_RNase"/>
</dbReference>
<proteinExistence type="predicted"/>
<evidence type="ECO:0000256" key="3">
    <source>
        <dbReference type="ARBA" id="ARBA00022801"/>
    </source>
</evidence>
<comment type="caution">
    <text evidence="6">The sequence shown here is derived from an EMBL/GenBank/DDBJ whole genome shotgun (WGS) entry which is preliminary data.</text>
</comment>
<dbReference type="InterPro" id="IPR029060">
    <property type="entry name" value="PIN-like_dom_sf"/>
</dbReference>
<keyword evidence="3" id="KW-0378">Hydrolase</keyword>
<keyword evidence="4" id="KW-0460">Magnesium</keyword>
<feature type="domain" description="PIN" evidence="5">
    <location>
        <begin position="4"/>
        <end position="112"/>
    </location>
</feature>
<dbReference type="Gene3D" id="3.40.50.1010">
    <property type="entry name" value="5'-nuclease"/>
    <property type="match status" value="1"/>
</dbReference>
<protein>
    <submittedName>
        <fullName evidence="6">Type II toxin-antitoxin system VapC family toxin</fullName>
    </submittedName>
</protein>
<dbReference type="GO" id="GO:0004518">
    <property type="term" value="F:nuclease activity"/>
    <property type="evidence" value="ECO:0007669"/>
    <property type="project" value="UniProtKB-KW"/>
</dbReference>
<organism evidence="6 7">
    <name type="scientific">Streptomyces arboris</name>
    <dbReference type="NCBI Taxonomy" id="2600619"/>
    <lineage>
        <taxon>Bacteria</taxon>
        <taxon>Bacillati</taxon>
        <taxon>Actinomycetota</taxon>
        <taxon>Actinomycetes</taxon>
        <taxon>Kitasatosporales</taxon>
        <taxon>Streptomycetaceae</taxon>
        <taxon>Streptomyces</taxon>
    </lineage>
</organism>
<dbReference type="AlphaFoldDB" id="A0A5N5EV87"/>
<accession>A0A5N5EV87</accession>
<keyword evidence="1" id="KW-0540">Nuclease</keyword>
<evidence type="ECO:0000256" key="1">
    <source>
        <dbReference type="ARBA" id="ARBA00022722"/>
    </source>
</evidence>
<evidence type="ECO:0000259" key="5">
    <source>
        <dbReference type="Pfam" id="PF01850"/>
    </source>
</evidence>
<dbReference type="Proteomes" id="UP000326907">
    <property type="component" value="Unassembled WGS sequence"/>
</dbReference>
<sequence>MCLLLDTRVIVWWLDDAPELPEPVKHLLGTANAVHISAVSPWEITLKQHLGLIEGPGDLAERVRDLAFTSLPVTAAHGVRAGRLPMVHDDPFDRILVAQAQAHGLVLVTRNPWIASYDAEVMPV</sequence>
<dbReference type="PANTHER" id="PTHR36173:SF2">
    <property type="entry name" value="RIBONUCLEASE VAPC16"/>
    <property type="match status" value="1"/>
</dbReference>
<dbReference type="GO" id="GO:0046872">
    <property type="term" value="F:metal ion binding"/>
    <property type="evidence" value="ECO:0007669"/>
    <property type="project" value="UniProtKB-KW"/>
</dbReference>
<name>A0A5N5EV87_9ACTN</name>
<dbReference type="Pfam" id="PF01850">
    <property type="entry name" value="PIN"/>
    <property type="match status" value="1"/>
</dbReference>
<dbReference type="EMBL" id="VYUA01000001">
    <property type="protein sequence ID" value="KAB2594443.1"/>
    <property type="molecule type" value="Genomic_DNA"/>
</dbReference>
<evidence type="ECO:0000313" key="6">
    <source>
        <dbReference type="EMBL" id="KAB2594443.1"/>
    </source>
</evidence>